<comment type="caution">
    <text evidence="4">The sequence shown here is derived from an EMBL/GenBank/DDBJ whole genome shotgun (WGS) entry which is preliminary data.</text>
</comment>
<accession>A0A0D0HYF2</accession>
<protein>
    <submittedName>
        <fullName evidence="4">Methyltransferase</fullName>
    </submittedName>
</protein>
<dbReference type="InterPro" id="IPR002935">
    <property type="entry name" value="SAM_O-MeTrfase"/>
</dbReference>
<dbReference type="PANTHER" id="PTHR10509">
    <property type="entry name" value="O-METHYLTRANSFERASE-RELATED"/>
    <property type="match status" value="1"/>
</dbReference>
<reference evidence="4 5" key="1">
    <citation type="submission" date="2015-01" db="EMBL/GenBank/DDBJ databases">
        <title>Draft genome sequence of Leucobacter komagatae strain VKM ST2845.</title>
        <authorList>
            <person name="Karlyshev A.V."/>
            <person name="Kudryashova E.B."/>
        </authorList>
    </citation>
    <scope>NUCLEOTIDE SEQUENCE [LARGE SCALE GENOMIC DNA]</scope>
    <source>
        <strain evidence="4 5">VKM ST2845</strain>
    </source>
</reference>
<evidence type="ECO:0000313" key="4">
    <source>
        <dbReference type="EMBL" id="KIP52606.1"/>
    </source>
</evidence>
<dbReference type="InterPro" id="IPR050362">
    <property type="entry name" value="Cation-dep_OMT"/>
</dbReference>
<dbReference type="SUPFAM" id="SSF53335">
    <property type="entry name" value="S-adenosyl-L-methionine-dependent methyltransferases"/>
    <property type="match status" value="1"/>
</dbReference>
<dbReference type="PANTHER" id="PTHR10509:SF14">
    <property type="entry name" value="CAFFEOYL-COA O-METHYLTRANSFERASE 3-RELATED"/>
    <property type="match status" value="1"/>
</dbReference>
<sequence length="186" mass="19640">MPGAEIARNQGAFLSMLTQISGARRVLEFGTLAGYSTICFARAVGERGAVTTLELSPENAEVARANFVRAGVEARVRVLLGPAAESAQHLIDQAVEPFDLVFIDADKPNNPKYLAAALELTRPGAVIVIDNVVRGGAVIEPGSVDPAVLGVRQVVSDIADDDRLEAVALQAVGEKGWDGLVVARRR</sequence>
<proteinExistence type="predicted"/>
<evidence type="ECO:0000256" key="2">
    <source>
        <dbReference type="ARBA" id="ARBA00022679"/>
    </source>
</evidence>
<evidence type="ECO:0000313" key="5">
    <source>
        <dbReference type="Proteomes" id="UP000032120"/>
    </source>
</evidence>
<dbReference type="GO" id="GO:0032259">
    <property type="term" value="P:methylation"/>
    <property type="evidence" value="ECO:0007669"/>
    <property type="project" value="UniProtKB-KW"/>
</dbReference>
<dbReference type="GO" id="GO:0008171">
    <property type="term" value="F:O-methyltransferase activity"/>
    <property type="evidence" value="ECO:0007669"/>
    <property type="project" value="InterPro"/>
</dbReference>
<organism evidence="4 5">
    <name type="scientific">Leucobacter komagatae</name>
    <dbReference type="NCBI Taxonomy" id="55969"/>
    <lineage>
        <taxon>Bacteria</taxon>
        <taxon>Bacillati</taxon>
        <taxon>Actinomycetota</taxon>
        <taxon>Actinomycetes</taxon>
        <taxon>Micrococcales</taxon>
        <taxon>Microbacteriaceae</taxon>
        <taxon>Leucobacter</taxon>
    </lineage>
</organism>
<dbReference type="Gene3D" id="3.40.50.150">
    <property type="entry name" value="Vaccinia Virus protein VP39"/>
    <property type="match status" value="1"/>
</dbReference>
<gene>
    <name evidence="4" type="ORF">SD72_08195</name>
</gene>
<evidence type="ECO:0000256" key="3">
    <source>
        <dbReference type="ARBA" id="ARBA00022691"/>
    </source>
</evidence>
<keyword evidence="1 4" id="KW-0489">Methyltransferase</keyword>
<evidence type="ECO:0000256" key="1">
    <source>
        <dbReference type="ARBA" id="ARBA00022603"/>
    </source>
</evidence>
<dbReference type="Proteomes" id="UP000032120">
    <property type="component" value="Unassembled WGS sequence"/>
</dbReference>
<dbReference type="EMBL" id="JXSQ01000009">
    <property type="protein sequence ID" value="KIP52606.1"/>
    <property type="molecule type" value="Genomic_DNA"/>
</dbReference>
<keyword evidence="2 4" id="KW-0808">Transferase</keyword>
<dbReference type="AlphaFoldDB" id="A0A0D0HYF2"/>
<dbReference type="GO" id="GO:0008757">
    <property type="term" value="F:S-adenosylmethionine-dependent methyltransferase activity"/>
    <property type="evidence" value="ECO:0007669"/>
    <property type="project" value="TreeGrafter"/>
</dbReference>
<dbReference type="Pfam" id="PF01596">
    <property type="entry name" value="Methyltransf_3"/>
    <property type="match status" value="1"/>
</dbReference>
<name>A0A0D0HYF2_9MICO</name>
<dbReference type="InterPro" id="IPR029063">
    <property type="entry name" value="SAM-dependent_MTases_sf"/>
</dbReference>
<keyword evidence="3" id="KW-0949">S-adenosyl-L-methionine</keyword>
<dbReference type="PROSITE" id="PS51682">
    <property type="entry name" value="SAM_OMT_I"/>
    <property type="match status" value="1"/>
</dbReference>
<keyword evidence="5" id="KW-1185">Reference proteome</keyword>